<dbReference type="PRINTS" id="PR00151">
    <property type="entry name" value="PORPHBDMNASE"/>
</dbReference>
<evidence type="ECO:0000256" key="2">
    <source>
        <dbReference type="ARBA" id="ARBA00002869"/>
    </source>
</evidence>
<keyword evidence="13" id="KW-1185">Reference proteome</keyword>
<comment type="similarity">
    <text evidence="4">Belongs to the HMBS family.</text>
</comment>
<feature type="domain" description="Porphobilinogen deaminase C-terminal" evidence="11">
    <location>
        <begin position="228"/>
        <end position="296"/>
    </location>
</feature>
<evidence type="ECO:0000313" key="13">
    <source>
        <dbReference type="Proteomes" id="UP000297713"/>
    </source>
</evidence>
<dbReference type="PANTHER" id="PTHR11557:SF0">
    <property type="entry name" value="PORPHOBILINOGEN DEAMINASE"/>
    <property type="match status" value="1"/>
</dbReference>
<proteinExistence type="inferred from homology"/>
<comment type="caution">
    <text evidence="12">The sequence shown here is derived from an EMBL/GenBank/DDBJ whole genome shotgun (WGS) entry which is preliminary data.</text>
</comment>
<evidence type="ECO:0000259" key="10">
    <source>
        <dbReference type="Pfam" id="PF01379"/>
    </source>
</evidence>
<gene>
    <name evidence="12" type="ORF">A7Q10_07675</name>
</gene>
<dbReference type="PIRSF" id="PIRSF001438">
    <property type="entry name" value="4pyrrol_synth_OHMeBilane_synth"/>
    <property type="match status" value="1"/>
</dbReference>
<dbReference type="PROSITE" id="PS00533">
    <property type="entry name" value="PORPHOBILINOGEN_DEAM"/>
    <property type="match status" value="1"/>
</dbReference>
<evidence type="ECO:0000256" key="6">
    <source>
        <dbReference type="ARBA" id="ARBA00022679"/>
    </source>
</evidence>
<name>A0A4Y8PF65_9BACT</name>
<evidence type="ECO:0000313" key="12">
    <source>
        <dbReference type="EMBL" id="TFE68958.1"/>
    </source>
</evidence>
<sequence>MKPLVIGSRGSQLALIQAQLVIDNLKRKFPDLDIYTRVIKTAGDRFDTHPIGEIDQRGIFTKEIENKLLGGEIDLAIHSLKDLPVELHPELVIAAIPPREDPRDCWISLNHPHPSCLQPSAIVCTGSPRRANQLLRKRPDLRIVPIRGNVESRLKKLKENREWQGTVLALAGIKRMGLDLSSFLWTPLGDDWMLPAPGQGALALQTRIDDKYTQSLVKCLNDFPTACAVYAERAFLHELGGGCRTAVGAKAQPEGSRLILEGIWWPEEAIQPKEGKIVGEMQQAEQLGKKLADLLKKL</sequence>
<dbReference type="EMBL" id="LXQC01000136">
    <property type="protein sequence ID" value="TFE68958.1"/>
    <property type="molecule type" value="Genomic_DNA"/>
</dbReference>
<dbReference type="SUPFAM" id="SSF54782">
    <property type="entry name" value="Porphobilinogen deaminase (hydroxymethylbilane synthase), C-terminal domain"/>
    <property type="match status" value="1"/>
</dbReference>
<dbReference type="Proteomes" id="UP000297713">
    <property type="component" value="Unassembled WGS sequence"/>
</dbReference>
<evidence type="ECO:0000256" key="4">
    <source>
        <dbReference type="ARBA" id="ARBA00005638"/>
    </source>
</evidence>
<evidence type="ECO:0000256" key="5">
    <source>
        <dbReference type="ARBA" id="ARBA00011245"/>
    </source>
</evidence>
<dbReference type="OrthoDB" id="9810298at2"/>
<dbReference type="GO" id="GO:0004418">
    <property type="term" value="F:hydroxymethylbilane synthase activity"/>
    <property type="evidence" value="ECO:0007669"/>
    <property type="project" value="UniProtKB-UniRule"/>
</dbReference>
<dbReference type="GO" id="GO:0006783">
    <property type="term" value="P:heme biosynthetic process"/>
    <property type="evidence" value="ECO:0007669"/>
    <property type="project" value="TreeGrafter"/>
</dbReference>
<dbReference type="InterPro" id="IPR022419">
    <property type="entry name" value="Porphobilin_deaminase_cofac_BS"/>
</dbReference>
<dbReference type="Gene3D" id="3.30.160.40">
    <property type="entry name" value="Porphobilinogen deaminase, C-terminal domain"/>
    <property type="match status" value="1"/>
</dbReference>
<accession>A0A4Y8PF65</accession>
<comment type="cofactor">
    <cofactor evidence="1">
        <name>dipyrromethane</name>
        <dbReference type="ChEBI" id="CHEBI:60342"/>
    </cofactor>
</comment>
<dbReference type="PANTHER" id="PTHR11557">
    <property type="entry name" value="PORPHOBILINOGEN DEAMINASE"/>
    <property type="match status" value="1"/>
</dbReference>
<comment type="catalytic activity">
    <reaction evidence="8">
        <text>4 porphobilinogen + H2O = hydroxymethylbilane + 4 NH4(+)</text>
        <dbReference type="Rhea" id="RHEA:13185"/>
        <dbReference type="ChEBI" id="CHEBI:15377"/>
        <dbReference type="ChEBI" id="CHEBI:28938"/>
        <dbReference type="ChEBI" id="CHEBI:57845"/>
        <dbReference type="ChEBI" id="CHEBI:58126"/>
        <dbReference type="EC" id="2.5.1.61"/>
    </reaction>
</comment>
<evidence type="ECO:0000256" key="9">
    <source>
        <dbReference type="NCBIfam" id="TIGR00212"/>
    </source>
</evidence>
<comment type="function">
    <text evidence="2">Tetrapolymerization of the monopyrrole PBG into the hydroxymethylbilane pre-uroporphyrinogen in several discrete steps.</text>
</comment>
<feature type="domain" description="Porphobilinogen deaminase N-terminal" evidence="10">
    <location>
        <begin position="4"/>
        <end position="214"/>
    </location>
</feature>
<protein>
    <recommendedName>
        <fullName evidence="9">Hydroxymethylbilane synthase</fullName>
        <ecNumber evidence="9">2.5.1.61</ecNumber>
    </recommendedName>
</protein>
<dbReference type="InterPro" id="IPR036803">
    <property type="entry name" value="Porphobilinogen_deaminase_C_sf"/>
</dbReference>
<comment type="pathway">
    <text evidence="3">Porphyrin-containing compound metabolism; protoporphyrin-IX biosynthesis; coproporphyrinogen-III from 5-aminolevulinate: step 2/4.</text>
</comment>
<dbReference type="NCBIfam" id="TIGR00212">
    <property type="entry name" value="hemC"/>
    <property type="match status" value="1"/>
</dbReference>
<dbReference type="InterPro" id="IPR022417">
    <property type="entry name" value="Porphobilin_deaminase_N"/>
</dbReference>
<dbReference type="InterPro" id="IPR000860">
    <property type="entry name" value="HemC"/>
</dbReference>
<dbReference type="CDD" id="cd13647">
    <property type="entry name" value="PBP2_PBGD_2"/>
    <property type="match status" value="1"/>
</dbReference>
<dbReference type="SUPFAM" id="SSF53850">
    <property type="entry name" value="Periplasmic binding protein-like II"/>
    <property type="match status" value="1"/>
</dbReference>
<comment type="subunit">
    <text evidence="5">Monomer.</text>
</comment>
<evidence type="ECO:0000256" key="8">
    <source>
        <dbReference type="ARBA" id="ARBA00048169"/>
    </source>
</evidence>
<dbReference type="FunFam" id="3.40.190.10:FF:000086">
    <property type="entry name" value="Probable porphobilinogen deaminase"/>
    <property type="match status" value="1"/>
</dbReference>
<keyword evidence="7" id="KW-0627">Porphyrin biosynthesis</keyword>
<evidence type="ECO:0000256" key="7">
    <source>
        <dbReference type="ARBA" id="ARBA00023244"/>
    </source>
</evidence>
<dbReference type="InterPro" id="IPR022418">
    <property type="entry name" value="Porphobilinogen_deaminase_C"/>
</dbReference>
<dbReference type="GO" id="GO:0005737">
    <property type="term" value="C:cytoplasm"/>
    <property type="evidence" value="ECO:0007669"/>
    <property type="project" value="UniProtKB-UniRule"/>
</dbReference>
<reference evidence="12 13" key="1">
    <citation type="submission" date="2016-05" db="EMBL/GenBank/DDBJ databases">
        <title>Diversity and Homogeneity among Thermoacidophilic Verrucomicrobia Methanotrophs Linked with Geographical Origin.</title>
        <authorList>
            <person name="Erikstad H.-A."/>
            <person name="Smestad N.B."/>
            <person name="Ceballos R.M."/>
            <person name="Birkeland N.-K."/>
        </authorList>
    </citation>
    <scope>NUCLEOTIDE SEQUENCE [LARGE SCALE GENOMIC DNA]</scope>
    <source>
        <strain evidence="12 13">Phi</strain>
    </source>
</reference>
<evidence type="ECO:0000256" key="1">
    <source>
        <dbReference type="ARBA" id="ARBA00001916"/>
    </source>
</evidence>
<keyword evidence="6" id="KW-0808">Transferase</keyword>
<organism evidence="12 13">
    <name type="scientific">Methylacidiphilum caldifontis</name>
    <dbReference type="NCBI Taxonomy" id="2795386"/>
    <lineage>
        <taxon>Bacteria</taxon>
        <taxon>Pseudomonadati</taxon>
        <taxon>Verrucomicrobiota</taxon>
        <taxon>Methylacidiphilae</taxon>
        <taxon>Methylacidiphilales</taxon>
        <taxon>Methylacidiphilaceae</taxon>
        <taxon>Methylacidiphilum (ex Ratnadevi et al. 2023)</taxon>
    </lineage>
</organism>
<dbReference type="Gene3D" id="3.40.190.10">
    <property type="entry name" value="Periplasmic binding protein-like II"/>
    <property type="match status" value="2"/>
</dbReference>
<dbReference type="Pfam" id="PF03900">
    <property type="entry name" value="Porphobil_deamC"/>
    <property type="match status" value="1"/>
</dbReference>
<dbReference type="Pfam" id="PF01379">
    <property type="entry name" value="Porphobil_deam"/>
    <property type="match status" value="1"/>
</dbReference>
<dbReference type="EC" id="2.5.1.61" evidence="9"/>
<evidence type="ECO:0000259" key="11">
    <source>
        <dbReference type="Pfam" id="PF03900"/>
    </source>
</evidence>
<evidence type="ECO:0000256" key="3">
    <source>
        <dbReference type="ARBA" id="ARBA00004735"/>
    </source>
</evidence>
<dbReference type="AlphaFoldDB" id="A0A4Y8PF65"/>
<dbReference type="RefSeq" id="WP_134439947.1">
    <property type="nucleotide sequence ID" value="NZ_LXQC01000136.1"/>
</dbReference>